<dbReference type="SUPFAM" id="SSF103473">
    <property type="entry name" value="MFS general substrate transporter"/>
    <property type="match status" value="1"/>
</dbReference>
<evidence type="ECO:0000256" key="4">
    <source>
        <dbReference type="ARBA" id="ARBA00022989"/>
    </source>
</evidence>
<feature type="transmembrane region" description="Helical" evidence="6">
    <location>
        <begin position="274"/>
        <end position="300"/>
    </location>
</feature>
<dbReference type="Pfam" id="PF07690">
    <property type="entry name" value="MFS_1"/>
    <property type="match status" value="1"/>
</dbReference>
<keyword evidence="4 6" id="KW-1133">Transmembrane helix</keyword>
<feature type="transmembrane region" description="Helical" evidence="6">
    <location>
        <begin position="91"/>
        <end position="113"/>
    </location>
</feature>
<dbReference type="EMBL" id="VUOB01000053">
    <property type="protein sequence ID" value="KAA2256065.1"/>
    <property type="molecule type" value="Genomic_DNA"/>
</dbReference>
<feature type="transmembrane region" description="Helical" evidence="6">
    <location>
        <begin position="169"/>
        <end position="202"/>
    </location>
</feature>
<keyword evidence="3 6" id="KW-0812">Transmembrane</keyword>
<comment type="subcellular location">
    <subcellularLocation>
        <location evidence="1">Cell membrane</location>
        <topology evidence="1">Multi-pass membrane protein</topology>
    </subcellularLocation>
</comment>
<dbReference type="AlphaFoldDB" id="A0A5B2WX40"/>
<dbReference type="CDD" id="cd06173">
    <property type="entry name" value="MFS_MefA_like"/>
    <property type="match status" value="1"/>
</dbReference>
<dbReference type="InterPro" id="IPR036259">
    <property type="entry name" value="MFS_trans_sf"/>
</dbReference>
<protein>
    <submittedName>
        <fullName evidence="7">MFS transporter</fullName>
    </submittedName>
</protein>
<proteinExistence type="predicted"/>
<feature type="transmembrane region" description="Helical" evidence="6">
    <location>
        <begin position="59"/>
        <end position="84"/>
    </location>
</feature>
<accession>A0A5B2WX40</accession>
<dbReference type="PANTHER" id="PTHR23513">
    <property type="entry name" value="INTEGRAL MEMBRANE EFFLUX PROTEIN-RELATED"/>
    <property type="match status" value="1"/>
</dbReference>
<dbReference type="Proteomes" id="UP000323454">
    <property type="component" value="Unassembled WGS sequence"/>
</dbReference>
<feature type="transmembrane region" description="Helical" evidence="6">
    <location>
        <begin position="419"/>
        <end position="439"/>
    </location>
</feature>
<dbReference type="GO" id="GO:0022857">
    <property type="term" value="F:transmembrane transporter activity"/>
    <property type="evidence" value="ECO:0007669"/>
    <property type="project" value="InterPro"/>
</dbReference>
<dbReference type="PANTHER" id="PTHR23513:SF18">
    <property type="entry name" value="INTEGRAL MEMBRANE PROTEIN"/>
    <property type="match status" value="1"/>
</dbReference>
<evidence type="ECO:0000256" key="5">
    <source>
        <dbReference type="ARBA" id="ARBA00023136"/>
    </source>
</evidence>
<feature type="transmembrane region" description="Helical" evidence="6">
    <location>
        <begin position="125"/>
        <end position="148"/>
    </location>
</feature>
<dbReference type="OrthoDB" id="9815525at2"/>
<keyword evidence="8" id="KW-1185">Reference proteome</keyword>
<feature type="transmembrane region" description="Helical" evidence="6">
    <location>
        <begin position="312"/>
        <end position="345"/>
    </location>
</feature>
<keyword evidence="2" id="KW-1003">Cell membrane</keyword>
<evidence type="ECO:0000256" key="6">
    <source>
        <dbReference type="SAM" id="Phobius"/>
    </source>
</evidence>
<dbReference type="GO" id="GO:0005886">
    <property type="term" value="C:plasma membrane"/>
    <property type="evidence" value="ECO:0007669"/>
    <property type="project" value="UniProtKB-SubCell"/>
</dbReference>
<evidence type="ECO:0000256" key="2">
    <source>
        <dbReference type="ARBA" id="ARBA00022475"/>
    </source>
</evidence>
<sequence length="455" mass="46853">MRKSLPTPDDTEPQAPRPGRFAGMGGFSLIWGGHVVSLVGNSVLRFAFIIEAWSAGERATAVTTLSLCALLPQVLLSPVAGAVIDRVSKRAALQFADTGGLVIVGLLAILQFAGGGLESWQVYPAVALLGAAAAFQYPAMASSVPMLVRKDQLQRANGLLASAKSTADICGPALGGVLIALSGIGVILAVDLISFVLALVAIRVVRFKGDEVRKKDEAGPRKKIAAEAVAGLRYLFTQPSLRDLILTFCVVNLVMIFGFAAVQPMVLTRTGNNTAALASVNTAIGIGGVAGGLLMAAWGGPRNRGRGMMTAIIGMCLSAQVAMALAGGVVGWCAAILVGALIMPVINGSMQSIVQTKVPQEWQGRVFGAVMFLSQISVPLATAVSGPLADHVFEPQASAGTGVFVVLGPLLGNRPGSGMAAMLLIAGLCGIAVALWGLARRSVRDIDTLLPDLEG</sequence>
<dbReference type="InterPro" id="IPR011701">
    <property type="entry name" value="MFS"/>
</dbReference>
<feature type="transmembrane region" description="Helical" evidence="6">
    <location>
        <begin position="21"/>
        <end position="39"/>
    </location>
</feature>
<gene>
    <name evidence="7" type="ORF">F0L68_26830</name>
</gene>
<evidence type="ECO:0000313" key="8">
    <source>
        <dbReference type="Proteomes" id="UP000323454"/>
    </source>
</evidence>
<comment type="caution">
    <text evidence="7">The sequence shown here is derived from an EMBL/GenBank/DDBJ whole genome shotgun (WGS) entry which is preliminary data.</text>
</comment>
<reference evidence="7 8" key="2">
    <citation type="submission" date="2019-09" db="EMBL/GenBank/DDBJ databases">
        <authorList>
            <person name="Jin C."/>
        </authorList>
    </citation>
    <scope>NUCLEOTIDE SEQUENCE [LARGE SCALE GENOMIC DNA]</scope>
    <source>
        <strain evidence="7 8">AN110305</strain>
    </source>
</reference>
<evidence type="ECO:0000313" key="7">
    <source>
        <dbReference type="EMBL" id="KAA2256065.1"/>
    </source>
</evidence>
<evidence type="ECO:0000256" key="1">
    <source>
        <dbReference type="ARBA" id="ARBA00004651"/>
    </source>
</evidence>
<organism evidence="7 8">
    <name type="scientific">Solihabitans fulvus</name>
    <dbReference type="NCBI Taxonomy" id="1892852"/>
    <lineage>
        <taxon>Bacteria</taxon>
        <taxon>Bacillati</taxon>
        <taxon>Actinomycetota</taxon>
        <taxon>Actinomycetes</taxon>
        <taxon>Pseudonocardiales</taxon>
        <taxon>Pseudonocardiaceae</taxon>
        <taxon>Solihabitans</taxon>
    </lineage>
</organism>
<feature type="transmembrane region" description="Helical" evidence="6">
    <location>
        <begin position="244"/>
        <end position="262"/>
    </location>
</feature>
<name>A0A5B2WX40_9PSEU</name>
<reference evidence="7 8" key="1">
    <citation type="submission" date="2019-09" db="EMBL/GenBank/DDBJ databases">
        <title>Goodfellowia gen. nov., a new genus of the Pseudonocardineae related to Actinoalloteichus, containing Goodfellowia coeruleoviolacea gen. nov., comb. nov. gen. nov., comb. nov.</title>
        <authorList>
            <person name="Labeda D."/>
        </authorList>
    </citation>
    <scope>NUCLEOTIDE SEQUENCE [LARGE SCALE GENOMIC DNA]</scope>
    <source>
        <strain evidence="7 8">AN110305</strain>
    </source>
</reference>
<dbReference type="RefSeq" id="WP_149852595.1">
    <property type="nucleotide sequence ID" value="NZ_VUOB01000053.1"/>
</dbReference>
<dbReference type="Gene3D" id="1.20.1250.20">
    <property type="entry name" value="MFS general substrate transporter like domains"/>
    <property type="match status" value="1"/>
</dbReference>
<evidence type="ECO:0000256" key="3">
    <source>
        <dbReference type="ARBA" id="ARBA00022692"/>
    </source>
</evidence>
<keyword evidence="5 6" id="KW-0472">Membrane</keyword>